<name>A0ACC2BS98_DIPCM</name>
<evidence type="ECO:0000313" key="1">
    <source>
        <dbReference type="EMBL" id="KAJ7532650.1"/>
    </source>
</evidence>
<evidence type="ECO:0000313" key="2">
    <source>
        <dbReference type="Proteomes" id="UP001162992"/>
    </source>
</evidence>
<gene>
    <name evidence="1" type="ORF">O6H91_13G013300</name>
</gene>
<reference evidence="2" key="1">
    <citation type="journal article" date="2024" name="Proc. Natl. Acad. Sci. U.S.A.">
        <title>Extraordinary preservation of gene collinearity over three hundred million years revealed in homosporous lycophytes.</title>
        <authorList>
            <person name="Li C."/>
            <person name="Wickell D."/>
            <person name="Kuo L.Y."/>
            <person name="Chen X."/>
            <person name="Nie B."/>
            <person name="Liao X."/>
            <person name="Peng D."/>
            <person name="Ji J."/>
            <person name="Jenkins J."/>
            <person name="Williams M."/>
            <person name="Shu S."/>
            <person name="Plott C."/>
            <person name="Barry K."/>
            <person name="Rajasekar S."/>
            <person name="Grimwood J."/>
            <person name="Han X."/>
            <person name="Sun S."/>
            <person name="Hou Z."/>
            <person name="He W."/>
            <person name="Dai G."/>
            <person name="Sun C."/>
            <person name="Schmutz J."/>
            <person name="Leebens-Mack J.H."/>
            <person name="Li F.W."/>
            <person name="Wang L."/>
        </authorList>
    </citation>
    <scope>NUCLEOTIDE SEQUENCE [LARGE SCALE GENOMIC DNA]</scope>
    <source>
        <strain evidence="2">cv. PW_Plant_1</strain>
    </source>
</reference>
<protein>
    <submittedName>
        <fullName evidence="1">Uncharacterized protein</fullName>
    </submittedName>
</protein>
<organism evidence="1 2">
    <name type="scientific">Diphasiastrum complanatum</name>
    <name type="common">Issler's clubmoss</name>
    <name type="synonym">Lycopodium complanatum</name>
    <dbReference type="NCBI Taxonomy" id="34168"/>
    <lineage>
        <taxon>Eukaryota</taxon>
        <taxon>Viridiplantae</taxon>
        <taxon>Streptophyta</taxon>
        <taxon>Embryophyta</taxon>
        <taxon>Tracheophyta</taxon>
        <taxon>Lycopodiopsida</taxon>
        <taxon>Lycopodiales</taxon>
        <taxon>Lycopodiaceae</taxon>
        <taxon>Lycopodioideae</taxon>
        <taxon>Diphasiastrum</taxon>
    </lineage>
</organism>
<keyword evidence="2" id="KW-1185">Reference proteome</keyword>
<dbReference type="Proteomes" id="UP001162992">
    <property type="component" value="Chromosome 13"/>
</dbReference>
<dbReference type="EMBL" id="CM055104">
    <property type="protein sequence ID" value="KAJ7532650.1"/>
    <property type="molecule type" value="Genomic_DNA"/>
</dbReference>
<comment type="caution">
    <text evidence="1">The sequence shown here is derived from an EMBL/GenBank/DDBJ whole genome shotgun (WGS) entry which is preliminary data.</text>
</comment>
<sequence length="279" mass="32148">MAASAEKEGDWSLEEIGFPQDLVEIIVALLSVRDVCALSQCSRCWFALCSSDAVWLQLFRRRWPSLMQPCALAISDPRKVGSQHHACLQSRECKEYWVSKYFFEQGWRAAYVRLHFEMANSAKKVVEFVKMTARQESLEVADYHKAMDMLCATHIAFQDVIVNLLLPSHSVLINLIGLHYSLVHLGVQMADAKKALVKSNAAERQVCLRWWSLGRWMNGFRRQDEMHVKMASLLELTEPSQNVLLQVIKRGTLHEVLRVQISADFKSSAWLWRDMHSQR</sequence>
<accession>A0ACC2BS98</accession>
<proteinExistence type="predicted"/>